<comment type="caution">
    <text evidence="2">The sequence shown here is derived from an EMBL/GenBank/DDBJ whole genome shotgun (WGS) entry which is preliminary data.</text>
</comment>
<evidence type="ECO:0000256" key="1">
    <source>
        <dbReference type="SAM" id="MobiDB-lite"/>
    </source>
</evidence>
<feature type="region of interest" description="Disordered" evidence="1">
    <location>
        <begin position="91"/>
        <end position="113"/>
    </location>
</feature>
<proteinExistence type="predicted"/>
<organism evidence="2 3">
    <name type="scientific">Sphaerosporella brunnea</name>
    <dbReference type="NCBI Taxonomy" id="1250544"/>
    <lineage>
        <taxon>Eukaryota</taxon>
        <taxon>Fungi</taxon>
        <taxon>Dikarya</taxon>
        <taxon>Ascomycota</taxon>
        <taxon>Pezizomycotina</taxon>
        <taxon>Pezizomycetes</taxon>
        <taxon>Pezizales</taxon>
        <taxon>Pyronemataceae</taxon>
        <taxon>Sphaerosporella</taxon>
    </lineage>
</organism>
<dbReference type="Proteomes" id="UP000326924">
    <property type="component" value="Unassembled WGS sequence"/>
</dbReference>
<dbReference type="EMBL" id="VXIS01000094">
    <property type="protein sequence ID" value="KAA8905877.1"/>
    <property type="molecule type" value="Genomic_DNA"/>
</dbReference>
<feature type="compositionally biased region" description="Polar residues" evidence="1">
    <location>
        <begin position="154"/>
        <end position="164"/>
    </location>
</feature>
<protein>
    <submittedName>
        <fullName evidence="2">Uncharacterized protein</fullName>
    </submittedName>
</protein>
<accession>A0A5J5EW26</accession>
<feature type="region of interest" description="Disordered" evidence="1">
    <location>
        <begin position="134"/>
        <end position="164"/>
    </location>
</feature>
<evidence type="ECO:0000313" key="3">
    <source>
        <dbReference type="Proteomes" id="UP000326924"/>
    </source>
</evidence>
<reference evidence="2 3" key="1">
    <citation type="submission" date="2019-09" db="EMBL/GenBank/DDBJ databases">
        <title>Draft genome of the ectomycorrhizal ascomycete Sphaerosporella brunnea.</title>
        <authorList>
            <consortium name="DOE Joint Genome Institute"/>
            <person name="Benucci G.M."/>
            <person name="Marozzi G."/>
            <person name="Antonielli L."/>
            <person name="Sanchez S."/>
            <person name="Marco P."/>
            <person name="Wang X."/>
            <person name="Falini L.B."/>
            <person name="Barry K."/>
            <person name="Haridas S."/>
            <person name="Lipzen A."/>
            <person name="Labutti K."/>
            <person name="Grigoriev I.V."/>
            <person name="Murat C."/>
            <person name="Martin F."/>
            <person name="Albertini E."/>
            <person name="Donnini D."/>
            <person name="Bonito G."/>
        </authorList>
    </citation>
    <scope>NUCLEOTIDE SEQUENCE [LARGE SCALE GENOMIC DNA]</scope>
    <source>
        <strain evidence="2 3">Sb_GMNB300</strain>
    </source>
</reference>
<name>A0A5J5EW26_9PEZI</name>
<evidence type="ECO:0000313" key="2">
    <source>
        <dbReference type="EMBL" id="KAA8905877.1"/>
    </source>
</evidence>
<dbReference type="InParanoid" id="A0A5J5EW26"/>
<sequence length="292" mass="32418">MPVPTYTRPVPHPANADLRNTISSTLFPAAARSSLNAGELLSVRKIVTSGICSSAGEEIFSSAREEQAGVLMKGTFGVYVSHEENGCPMPVTSADSVQPHNKPPAASTSRHRSWMPWTSSDYASTKMCSILPSRYPGDRQAGRPSRRCTKYASKPNTTTHGRAQSWRSTVENLLGCIPRFLEKLEVINTTNEPGIAHGREPHLETVDITVPKSPKLALYDKLIRLAFHTTLRCLELELLVKINCCLVDWPAWRSLEQYGRQDRTDASTAEALVPHLGVQHNWECSGWRNRSR</sequence>
<dbReference type="AlphaFoldDB" id="A0A5J5EW26"/>
<gene>
    <name evidence="2" type="ORF">FN846DRAFT_729524</name>
</gene>
<keyword evidence="3" id="KW-1185">Reference proteome</keyword>